<dbReference type="Proteomes" id="UP000221980">
    <property type="component" value="Unassembled WGS sequence"/>
</dbReference>
<protein>
    <submittedName>
        <fullName evidence="1">Uncharacterized protein</fullName>
    </submittedName>
</protein>
<accession>A0A2D0JSJ3</accession>
<gene>
    <name evidence="1" type="ORF">Xmir_01632</name>
</gene>
<keyword evidence="2" id="KW-1185">Reference proteome</keyword>
<proteinExistence type="predicted"/>
<organism evidence="1 2">
    <name type="scientific">Xenorhabdus miraniensis</name>
    <dbReference type="NCBI Taxonomy" id="351674"/>
    <lineage>
        <taxon>Bacteria</taxon>
        <taxon>Pseudomonadati</taxon>
        <taxon>Pseudomonadota</taxon>
        <taxon>Gammaproteobacteria</taxon>
        <taxon>Enterobacterales</taxon>
        <taxon>Morganellaceae</taxon>
        <taxon>Xenorhabdus</taxon>
    </lineage>
</organism>
<evidence type="ECO:0000313" key="1">
    <source>
        <dbReference type="EMBL" id="PHM49276.1"/>
    </source>
</evidence>
<name>A0A2D0JSJ3_9GAMM</name>
<dbReference type="AlphaFoldDB" id="A0A2D0JSJ3"/>
<reference evidence="1 2" key="1">
    <citation type="journal article" date="2017" name="Nat. Microbiol.">
        <title>Natural product diversity associated with the nematode symbionts Photorhabdus and Xenorhabdus.</title>
        <authorList>
            <person name="Tobias N.J."/>
            <person name="Wolff H."/>
            <person name="Djahanschiri B."/>
            <person name="Grundmann F."/>
            <person name="Kronenwerth M."/>
            <person name="Shi Y.M."/>
            <person name="Simonyi S."/>
            <person name="Grun P."/>
            <person name="Shapiro-Ilan D."/>
            <person name="Pidot S.J."/>
            <person name="Stinear T.P."/>
            <person name="Ebersberger I."/>
            <person name="Bode H.B."/>
        </authorList>
    </citation>
    <scope>NUCLEOTIDE SEQUENCE [LARGE SCALE GENOMIC DNA]</scope>
    <source>
        <strain evidence="1 2">DSM 17902</strain>
    </source>
</reference>
<sequence>MKIGFDADMKNKCVIQRSYTQVTIQKHLSEVFLSLRDLHRRTN</sequence>
<evidence type="ECO:0000313" key="2">
    <source>
        <dbReference type="Proteomes" id="UP000221980"/>
    </source>
</evidence>
<dbReference type="EMBL" id="NITZ01000006">
    <property type="protein sequence ID" value="PHM49276.1"/>
    <property type="molecule type" value="Genomic_DNA"/>
</dbReference>
<comment type="caution">
    <text evidence="1">The sequence shown here is derived from an EMBL/GenBank/DDBJ whole genome shotgun (WGS) entry which is preliminary data.</text>
</comment>